<evidence type="ECO:0000313" key="2">
    <source>
        <dbReference type="Proteomes" id="UP000784294"/>
    </source>
</evidence>
<proteinExistence type="predicted"/>
<protein>
    <submittedName>
        <fullName evidence="1">Uncharacterized protein</fullName>
    </submittedName>
</protein>
<dbReference type="Proteomes" id="UP000784294">
    <property type="component" value="Unassembled WGS sequence"/>
</dbReference>
<name>A0A448XF14_9PLAT</name>
<organism evidence="1 2">
    <name type="scientific">Protopolystoma xenopodis</name>
    <dbReference type="NCBI Taxonomy" id="117903"/>
    <lineage>
        <taxon>Eukaryota</taxon>
        <taxon>Metazoa</taxon>
        <taxon>Spiralia</taxon>
        <taxon>Lophotrochozoa</taxon>
        <taxon>Platyhelminthes</taxon>
        <taxon>Monogenea</taxon>
        <taxon>Polyopisthocotylea</taxon>
        <taxon>Polystomatidea</taxon>
        <taxon>Polystomatidae</taxon>
        <taxon>Protopolystoma</taxon>
    </lineage>
</organism>
<accession>A0A448XF14</accession>
<evidence type="ECO:0000313" key="1">
    <source>
        <dbReference type="EMBL" id="VEL34962.1"/>
    </source>
</evidence>
<dbReference type="AlphaFoldDB" id="A0A448XF14"/>
<keyword evidence="2" id="KW-1185">Reference proteome</keyword>
<sequence>MGHLLWLCQLADNVSVFGLTLFALQSLSCILTGSKPFRGATGELLTCRICHAARPSDEQAHSSVDLRLSRPANIGLIEQIPIQSKRHC</sequence>
<comment type="caution">
    <text evidence="1">The sequence shown here is derived from an EMBL/GenBank/DDBJ whole genome shotgun (WGS) entry which is preliminary data.</text>
</comment>
<gene>
    <name evidence="1" type="ORF">PXEA_LOCUS28402</name>
</gene>
<dbReference type="EMBL" id="CAAALY010248768">
    <property type="protein sequence ID" value="VEL34962.1"/>
    <property type="molecule type" value="Genomic_DNA"/>
</dbReference>
<reference evidence="1" key="1">
    <citation type="submission" date="2018-11" db="EMBL/GenBank/DDBJ databases">
        <authorList>
            <consortium name="Pathogen Informatics"/>
        </authorList>
    </citation>
    <scope>NUCLEOTIDE SEQUENCE</scope>
</reference>